<dbReference type="PROSITE" id="PS50885">
    <property type="entry name" value="HAMP"/>
    <property type="match status" value="1"/>
</dbReference>
<dbReference type="AlphaFoldDB" id="A0A5B8SS44"/>
<dbReference type="RefSeq" id="WP_147184527.1">
    <property type="nucleotide sequence ID" value="NZ_CP042382.1"/>
</dbReference>
<feature type="coiled-coil region" evidence="12">
    <location>
        <begin position="475"/>
        <end position="520"/>
    </location>
</feature>
<name>A0A5B8SS44_9GAMM</name>
<keyword evidence="12" id="KW-0175">Coiled coil</keyword>
<dbReference type="InterPro" id="IPR003122">
    <property type="entry name" value="Tar_rcpt_lig-bd"/>
</dbReference>
<dbReference type="InterPro" id="IPR004089">
    <property type="entry name" value="MCPsignal_dom"/>
</dbReference>
<dbReference type="InterPro" id="IPR004090">
    <property type="entry name" value="Chemotax_Me-accpt_rcpt"/>
</dbReference>
<evidence type="ECO:0000313" key="18">
    <source>
        <dbReference type="Proteomes" id="UP000321272"/>
    </source>
</evidence>
<evidence type="ECO:0000256" key="11">
    <source>
        <dbReference type="PROSITE-ProRule" id="PRU00284"/>
    </source>
</evidence>
<keyword evidence="8 14" id="KW-0472">Membrane</keyword>
<comment type="similarity">
    <text evidence="10">Belongs to the methyl-accepting chemotaxis (MCP) protein family.</text>
</comment>
<gene>
    <name evidence="17" type="ORF">FGL86_10580</name>
</gene>
<keyword evidence="6 14" id="KW-0812">Transmembrane</keyword>
<protein>
    <submittedName>
        <fullName evidence="17">HAMP domain-containing protein</fullName>
    </submittedName>
</protein>
<evidence type="ECO:0000256" key="14">
    <source>
        <dbReference type="SAM" id="Phobius"/>
    </source>
</evidence>
<evidence type="ECO:0000259" key="15">
    <source>
        <dbReference type="PROSITE" id="PS50111"/>
    </source>
</evidence>
<comment type="subcellular location">
    <subcellularLocation>
        <location evidence="1">Cell inner membrane</location>
        <topology evidence="1">Multi-pass membrane protein</topology>
    </subcellularLocation>
</comment>
<dbReference type="Proteomes" id="UP000321272">
    <property type="component" value="Chromosome"/>
</dbReference>
<keyword evidence="5" id="KW-0997">Cell inner membrane</keyword>
<reference evidence="17 18" key="1">
    <citation type="submission" date="2019-06" db="EMBL/GenBank/DDBJ databases">
        <title>Genome analyses of bacteria isolated from kimchi.</title>
        <authorList>
            <person name="Lee S."/>
            <person name="Ahn S."/>
            <person name="Roh S."/>
        </authorList>
    </citation>
    <scope>NUCLEOTIDE SEQUENCE [LARGE SCALE GENOMIC DNA]</scope>
    <source>
        <strain evidence="17 18">CBA4606</strain>
    </source>
</reference>
<dbReference type="InterPro" id="IPR051310">
    <property type="entry name" value="MCP_chemotaxis"/>
</dbReference>
<dbReference type="FunFam" id="1.10.287.950:FF:000001">
    <property type="entry name" value="Methyl-accepting chemotaxis sensory transducer"/>
    <property type="match status" value="1"/>
</dbReference>
<feature type="transmembrane region" description="Helical" evidence="14">
    <location>
        <begin position="196"/>
        <end position="216"/>
    </location>
</feature>
<dbReference type="SUPFAM" id="SSF47170">
    <property type="entry name" value="Aspartate receptor, ligand-binding domain"/>
    <property type="match status" value="1"/>
</dbReference>
<dbReference type="Gene3D" id="1.20.120.30">
    <property type="entry name" value="Aspartate receptor, ligand-binding domain"/>
    <property type="match status" value="1"/>
</dbReference>
<evidence type="ECO:0000256" key="10">
    <source>
        <dbReference type="ARBA" id="ARBA00029447"/>
    </source>
</evidence>
<dbReference type="Gene3D" id="1.10.287.950">
    <property type="entry name" value="Methyl-accepting chemotaxis protein"/>
    <property type="match status" value="1"/>
</dbReference>
<dbReference type="EMBL" id="CP042382">
    <property type="protein sequence ID" value="QEA39476.1"/>
    <property type="molecule type" value="Genomic_DNA"/>
</dbReference>
<keyword evidence="9 11" id="KW-0807">Transducer</keyword>
<dbReference type="SUPFAM" id="SSF58104">
    <property type="entry name" value="Methyl-accepting chemotaxis protein (MCP) signaling domain"/>
    <property type="match status" value="1"/>
</dbReference>
<organism evidence="17 18">
    <name type="scientific">Pistricoccus aurantiacus</name>
    <dbReference type="NCBI Taxonomy" id="1883414"/>
    <lineage>
        <taxon>Bacteria</taxon>
        <taxon>Pseudomonadati</taxon>
        <taxon>Pseudomonadota</taxon>
        <taxon>Gammaproteobacteria</taxon>
        <taxon>Oceanospirillales</taxon>
        <taxon>Halomonadaceae</taxon>
        <taxon>Pistricoccus</taxon>
    </lineage>
</organism>
<feature type="transmembrane region" description="Helical" evidence="14">
    <location>
        <begin position="12"/>
        <end position="34"/>
    </location>
</feature>
<dbReference type="PANTHER" id="PTHR43531">
    <property type="entry name" value="PROTEIN ICFG"/>
    <property type="match status" value="1"/>
</dbReference>
<evidence type="ECO:0000256" key="3">
    <source>
        <dbReference type="ARBA" id="ARBA00022481"/>
    </source>
</evidence>
<dbReference type="OrthoDB" id="2489132at2"/>
<dbReference type="GO" id="GO:0007165">
    <property type="term" value="P:signal transduction"/>
    <property type="evidence" value="ECO:0007669"/>
    <property type="project" value="UniProtKB-KW"/>
</dbReference>
<feature type="domain" description="Methyl-accepting transducer" evidence="15">
    <location>
        <begin position="275"/>
        <end position="504"/>
    </location>
</feature>
<evidence type="ECO:0000256" key="7">
    <source>
        <dbReference type="ARBA" id="ARBA00022989"/>
    </source>
</evidence>
<evidence type="ECO:0000259" key="16">
    <source>
        <dbReference type="PROSITE" id="PS50885"/>
    </source>
</evidence>
<evidence type="ECO:0000256" key="6">
    <source>
        <dbReference type="ARBA" id="ARBA00022692"/>
    </source>
</evidence>
<feature type="region of interest" description="Disordered" evidence="13">
    <location>
        <begin position="527"/>
        <end position="572"/>
    </location>
</feature>
<dbReference type="InterPro" id="IPR035440">
    <property type="entry name" value="4HB_MCP_dom_sf"/>
</dbReference>
<evidence type="ECO:0000256" key="5">
    <source>
        <dbReference type="ARBA" id="ARBA00022519"/>
    </source>
</evidence>
<evidence type="ECO:0000256" key="9">
    <source>
        <dbReference type="ARBA" id="ARBA00023224"/>
    </source>
</evidence>
<feature type="region of interest" description="Disordered" evidence="13">
    <location>
        <begin position="320"/>
        <end position="339"/>
    </location>
</feature>
<dbReference type="InterPro" id="IPR003660">
    <property type="entry name" value="HAMP_dom"/>
</dbReference>
<evidence type="ECO:0000256" key="4">
    <source>
        <dbReference type="ARBA" id="ARBA00022500"/>
    </source>
</evidence>
<dbReference type="GO" id="GO:0006935">
    <property type="term" value="P:chemotaxis"/>
    <property type="evidence" value="ECO:0007669"/>
    <property type="project" value="UniProtKB-KW"/>
</dbReference>
<evidence type="ECO:0000256" key="12">
    <source>
        <dbReference type="SAM" id="Coils"/>
    </source>
</evidence>
<dbReference type="Pfam" id="PF02203">
    <property type="entry name" value="TarH"/>
    <property type="match status" value="1"/>
</dbReference>
<evidence type="ECO:0000256" key="1">
    <source>
        <dbReference type="ARBA" id="ARBA00004429"/>
    </source>
</evidence>
<feature type="domain" description="HAMP" evidence="16">
    <location>
        <begin position="218"/>
        <end position="270"/>
    </location>
</feature>
<dbReference type="PROSITE" id="PS50111">
    <property type="entry name" value="CHEMOTAXIS_TRANSDUC_2"/>
    <property type="match status" value="1"/>
</dbReference>
<dbReference type="Pfam" id="PF00672">
    <property type="entry name" value="HAMP"/>
    <property type="match status" value="1"/>
</dbReference>
<evidence type="ECO:0000256" key="13">
    <source>
        <dbReference type="SAM" id="MobiDB-lite"/>
    </source>
</evidence>
<sequence>MNRLIRNISVKAGLTTVLIIFTLMILGVAGLGYVTNQQGEKAIGQLDSLNVEQLNALNRARFNIADAMLSFEEAVRSTEAGKNDRAEAALADARTTMERAEKRISRFFDAPKTSDQDRQFAVSIQSTYSKLMNQGLRPQLEALEQNDMAAYAALGSRIEELRNEFRRTSQEFIDYGENHGRALMTEQAQYADTAEIVQIIVLVFAVVIVLLVRIGMIRMVIRPLQEAVQHFQHIAKSDLSHDIADYGRNEIGQLFSAMKEMQGGLSRTIATVRDSSGSIHIGAREIANGNTDLSSRTEQQAASLQETAASMEELTTTVKQNADNARQGNTLASEASSSATRGGEVVDEVIATMRGIAASSQQITDIIGVIDSIAFQTNILALNASVEAARAGEQGRGFAVVASEVRSLASRSADSAKEIKALIEASATQVQQGSALVESAGATMRDVVASVRRVTDIMDEISAASQEQSSGIEQVNQAVTQMDQVTQQNASLVEEAAAAASSLEEQAEQLEKAVSAFRLAEAATQRPAALGSSQWKPTVLPDAVPKQAGSKQIMQKKAPAKLKEQELEWEEF</sequence>
<dbReference type="SMART" id="SM00283">
    <property type="entry name" value="MA"/>
    <property type="match status" value="1"/>
</dbReference>
<keyword evidence="7 14" id="KW-1133">Transmembrane helix</keyword>
<evidence type="ECO:0000256" key="2">
    <source>
        <dbReference type="ARBA" id="ARBA00022475"/>
    </source>
</evidence>
<proteinExistence type="inferred from homology"/>
<dbReference type="SMART" id="SM00304">
    <property type="entry name" value="HAMP"/>
    <property type="match status" value="1"/>
</dbReference>
<keyword evidence="18" id="KW-1185">Reference proteome</keyword>
<dbReference type="KEGG" id="paur:FGL86_10580"/>
<keyword evidence="2" id="KW-1003">Cell membrane</keyword>
<dbReference type="CDD" id="cd11386">
    <property type="entry name" value="MCP_signal"/>
    <property type="match status" value="1"/>
</dbReference>
<dbReference type="CDD" id="cd06225">
    <property type="entry name" value="HAMP"/>
    <property type="match status" value="1"/>
</dbReference>
<dbReference type="PRINTS" id="PR00260">
    <property type="entry name" value="CHEMTRNSDUCR"/>
</dbReference>
<accession>A0A5B8SS44</accession>
<keyword evidence="4" id="KW-0145">Chemotaxis</keyword>
<dbReference type="GO" id="GO:0004888">
    <property type="term" value="F:transmembrane signaling receptor activity"/>
    <property type="evidence" value="ECO:0007669"/>
    <property type="project" value="InterPro"/>
</dbReference>
<keyword evidence="3" id="KW-0488">Methylation</keyword>
<dbReference type="Pfam" id="PF00015">
    <property type="entry name" value="MCPsignal"/>
    <property type="match status" value="1"/>
</dbReference>
<dbReference type="GO" id="GO:0005886">
    <property type="term" value="C:plasma membrane"/>
    <property type="evidence" value="ECO:0007669"/>
    <property type="project" value="UniProtKB-SubCell"/>
</dbReference>
<evidence type="ECO:0000256" key="8">
    <source>
        <dbReference type="ARBA" id="ARBA00023136"/>
    </source>
</evidence>
<dbReference type="PANTHER" id="PTHR43531:SF14">
    <property type="entry name" value="METHYL-ACCEPTING CHEMOTAXIS PROTEIN I-RELATED"/>
    <property type="match status" value="1"/>
</dbReference>
<evidence type="ECO:0000313" key="17">
    <source>
        <dbReference type="EMBL" id="QEA39476.1"/>
    </source>
</evidence>